<dbReference type="EMBL" id="OU898281">
    <property type="protein sequence ID" value="CAG9836306.1"/>
    <property type="molecule type" value="Genomic_DNA"/>
</dbReference>
<dbReference type="PANTHER" id="PTHR45913:SF19">
    <property type="entry name" value="LOW QUALITY PROTEIN: ZINC FINGER BED DOMAIN-CONTAINING PROTEIN 5-LIKE"/>
    <property type="match status" value="1"/>
</dbReference>
<accession>A0A9N9T0K8</accession>
<gene>
    <name evidence="1" type="ORF">DIABBA_LOCUS9399</name>
</gene>
<reference evidence="1" key="1">
    <citation type="submission" date="2022-01" db="EMBL/GenBank/DDBJ databases">
        <authorList>
            <person name="King R."/>
        </authorList>
    </citation>
    <scope>NUCLEOTIDE SEQUENCE</scope>
</reference>
<name>A0A9N9T0K8_DIABA</name>
<evidence type="ECO:0008006" key="3">
    <source>
        <dbReference type="Google" id="ProtNLM"/>
    </source>
</evidence>
<evidence type="ECO:0000313" key="1">
    <source>
        <dbReference type="EMBL" id="CAG9836306.1"/>
    </source>
</evidence>
<sequence>MLETKQLSPKLNEVLLTVVKAVNLIRSKALNSRLFATLCDNMGSLHSKLLLVTEVRWLSRGRVLARFYELREEVCMFLEKNNPELAAVSRDGQWVAKLAFLTDIFEIINVLNLGLQGPSHTVFDLWKKIAAFKQKLKLWKTEVEKGSFAIFNLFSEFIIETEGMNINRQLSSLVKAYIASFQGYFDKYFPASSDVSSKNLWVANPFLPLKDIDLTLNEQEELIEISSDPQLEVVKIQCDNIASFWIKLLDEYQTLSQKTLKILLPFNSTYLCETAFSTLNVIKNKHRNSLLKLDAPFRLSLTSLKPNIEDLASKMQNQGSH</sequence>
<dbReference type="Proteomes" id="UP001153709">
    <property type="component" value="Chromosome 6"/>
</dbReference>
<organism evidence="1 2">
    <name type="scientific">Diabrotica balteata</name>
    <name type="common">Banded cucumber beetle</name>
    <dbReference type="NCBI Taxonomy" id="107213"/>
    <lineage>
        <taxon>Eukaryota</taxon>
        <taxon>Metazoa</taxon>
        <taxon>Ecdysozoa</taxon>
        <taxon>Arthropoda</taxon>
        <taxon>Hexapoda</taxon>
        <taxon>Insecta</taxon>
        <taxon>Pterygota</taxon>
        <taxon>Neoptera</taxon>
        <taxon>Endopterygota</taxon>
        <taxon>Coleoptera</taxon>
        <taxon>Polyphaga</taxon>
        <taxon>Cucujiformia</taxon>
        <taxon>Chrysomeloidea</taxon>
        <taxon>Chrysomelidae</taxon>
        <taxon>Galerucinae</taxon>
        <taxon>Diabroticina</taxon>
        <taxon>Diabroticites</taxon>
        <taxon>Diabrotica</taxon>
    </lineage>
</organism>
<protein>
    <recommendedName>
        <fullName evidence="3">Zinc finger BED domain-containing protein 5</fullName>
    </recommendedName>
</protein>
<dbReference type="PANTHER" id="PTHR45913">
    <property type="entry name" value="EPM2A-INTERACTING PROTEIN 1"/>
    <property type="match status" value="1"/>
</dbReference>
<dbReference type="OrthoDB" id="8195035at2759"/>
<dbReference type="AlphaFoldDB" id="A0A9N9T0K8"/>
<dbReference type="SUPFAM" id="SSF53098">
    <property type="entry name" value="Ribonuclease H-like"/>
    <property type="match status" value="1"/>
</dbReference>
<dbReference type="InterPro" id="IPR012337">
    <property type="entry name" value="RNaseH-like_sf"/>
</dbReference>
<keyword evidence="2" id="KW-1185">Reference proteome</keyword>
<evidence type="ECO:0000313" key="2">
    <source>
        <dbReference type="Proteomes" id="UP001153709"/>
    </source>
</evidence>
<proteinExistence type="predicted"/>